<keyword evidence="2" id="KW-1185">Reference proteome</keyword>
<evidence type="ECO:0000313" key="2">
    <source>
        <dbReference type="Proteomes" id="UP001604277"/>
    </source>
</evidence>
<protein>
    <submittedName>
        <fullName evidence="1">Uncharacterized protein</fullName>
    </submittedName>
</protein>
<accession>A0ABD1TLE3</accession>
<sequence length="119" mass="12949">MLECAGRIDQGSIICSTGPQVFQLPKKFSLSSTKGSNQLIRLASARHGSTKINVVGSEGNLAFKKPAVEAVVGRSYNVGVGRIERIDEDKPCEFKEVDVDKFLYPRSKSYAICQGNVVL</sequence>
<reference evidence="2" key="1">
    <citation type="submission" date="2024-07" db="EMBL/GenBank/DDBJ databases">
        <title>Two chromosome-level genome assemblies of Korean endemic species Abeliophyllum distichum and Forsythia ovata (Oleaceae).</title>
        <authorList>
            <person name="Jang H."/>
        </authorList>
    </citation>
    <scope>NUCLEOTIDE SEQUENCE [LARGE SCALE GENOMIC DNA]</scope>
</reference>
<name>A0ABD1TLE3_9LAMI</name>
<evidence type="ECO:0000313" key="1">
    <source>
        <dbReference type="EMBL" id="KAL2513553.1"/>
    </source>
</evidence>
<dbReference type="PANTHER" id="PTHR33526:SF4">
    <property type="entry name" value="OS07G0123800 PROTEIN"/>
    <property type="match status" value="1"/>
</dbReference>
<dbReference type="AlphaFoldDB" id="A0ABD1TLE3"/>
<gene>
    <name evidence="1" type="ORF">Fot_27524</name>
</gene>
<dbReference type="EMBL" id="JBFOLJ010000008">
    <property type="protein sequence ID" value="KAL2513553.1"/>
    <property type="molecule type" value="Genomic_DNA"/>
</dbReference>
<proteinExistence type="predicted"/>
<organism evidence="1 2">
    <name type="scientific">Forsythia ovata</name>
    <dbReference type="NCBI Taxonomy" id="205694"/>
    <lineage>
        <taxon>Eukaryota</taxon>
        <taxon>Viridiplantae</taxon>
        <taxon>Streptophyta</taxon>
        <taxon>Embryophyta</taxon>
        <taxon>Tracheophyta</taxon>
        <taxon>Spermatophyta</taxon>
        <taxon>Magnoliopsida</taxon>
        <taxon>eudicotyledons</taxon>
        <taxon>Gunneridae</taxon>
        <taxon>Pentapetalae</taxon>
        <taxon>asterids</taxon>
        <taxon>lamiids</taxon>
        <taxon>Lamiales</taxon>
        <taxon>Oleaceae</taxon>
        <taxon>Forsythieae</taxon>
        <taxon>Forsythia</taxon>
    </lineage>
</organism>
<comment type="caution">
    <text evidence="1">The sequence shown here is derived from an EMBL/GenBank/DDBJ whole genome shotgun (WGS) entry which is preliminary data.</text>
</comment>
<dbReference type="PANTHER" id="PTHR33526">
    <property type="entry name" value="OS07G0123800 PROTEIN"/>
    <property type="match status" value="1"/>
</dbReference>
<dbReference type="Proteomes" id="UP001604277">
    <property type="component" value="Unassembled WGS sequence"/>
</dbReference>